<dbReference type="STRING" id="56458.SB85_10240"/>
<name>A0A2P5YYT0_9XANT</name>
<evidence type="ECO:0000313" key="1">
    <source>
        <dbReference type="EMBL" id="PPU79911.1"/>
    </source>
</evidence>
<dbReference type="Proteomes" id="UP000247346">
    <property type="component" value="Unassembled WGS sequence"/>
</dbReference>
<evidence type="ECO:0000313" key="2">
    <source>
        <dbReference type="Proteomes" id="UP000247346"/>
    </source>
</evidence>
<reference evidence="1 2" key="1">
    <citation type="submission" date="2016-08" db="EMBL/GenBank/DDBJ databases">
        <authorList>
            <person name="Seilhamer J.J."/>
        </authorList>
    </citation>
    <scope>NUCLEOTIDE SEQUENCE [LARGE SCALE GENOMIC DNA]</scope>
    <source>
        <strain evidence="1 2">CFBP4641</strain>
    </source>
</reference>
<dbReference type="GeneID" id="93877547"/>
<proteinExistence type="predicted"/>
<dbReference type="InterPro" id="IPR041374">
    <property type="entry name" value="BaeRF_family12"/>
</dbReference>
<accession>A0A2P5YYT0</accession>
<dbReference type="OrthoDB" id="9812459at2"/>
<organism evidence="1 2">
    <name type="scientific">Xanthomonas sacchari</name>
    <dbReference type="NCBI Taxonomy" id="56458"/>
    <lineage>
        <taxon>Bacteria</taxon>
        <taxon>Pseudomonadati</taxon>
        <taxon>Pseudomonadota</taxon>
        <taxon>Gammaproteobacteria</taxon>
        <taxon>Lysobacterales</taxon>
        <taxon>Lysobacteraceae</taxon>
        <taxon>Xanthomonas</taxon>
    </lineage>
</organism>
<comment type="caution">
    <text evidence="1">The sequence shown here is derived from an EMBL/GenBank/DDBJ whole genome shotgun (WGS) entry which is preliminary data.</text>
</comment>
<protein>
    <submittedName>
        <fullName evidence="1">Host attachment protein</fullName>
    </submittedName>
</protein>
<dbReference type="AlphaFoldDB" id="A0A2P5YYT0"/>
<dbReference type="EMBL" id="MDEK01000025">
    <property type="protein sequence ID" value="PPU79911.1"/>
    <property type="molecule type" value="Genomic_DNA"/>
</dbReference>
<sequence>MSKLPDNTLIVVADRTTARLFRVNLAGETALLEQTEVLNPTPIEGVEDGDRPMTMDEAGFVRQIAERLYQDALRGQVEHLMLVADPHTLGQLRPLLHKEVQKRVVAELAKNHANSSRDDLEKLLVS</sequence>
<dbReference type="Pfam" id="PF18856">
    <property type="entry name" value="baeRF_family12"/>
    <property type="match status" value="1"/>
</dbReference>
<gene>
    <name evidence="1" type="ORF">XsacCFBP4641_20040</name>
</gene>
<dbReference type="RefSeq" id="WP_010343256.1">
    <property type="nucleotide sequence ID" value="NZ_CP132343.1"/>
</dbReference>